<feature type="transmembrane region" description="Helical" evidence="1">
    <location>
        <begin position="35"/>
        <end position="62"/>
    </location>
</feature>
<dbReference type="Pfam" id="PF12146">
    <property type="entry name" value="Hydrolase_4"/>
    <property type="match status" value="1"/>
</dbReference>
<sequence>MTGCMKCFPQKSYSIVQDDKEEMAMKEWPLWEKVVVISIIVILFFGFLIFLVIWVVFPLVFMNSLSLQTTFMFFPVDQPKHPEFDQPEKYDIDGVVNFHIRLVDTDGSTEVSIGTWLIVPDDEKEKHALRPHDISTAAKIIRNTVKPILIYMHGVACNRILPNEAYTVARKEFLVVAMDHRGYGDSGLNVQMCEQGIVSDTRQIFKWIRTLTSNEIFFWGHSMGTALSTHTLRKLKELDGMVPSGLILESAFTTMREEIVSNPLGKLFSWLMYFNSTILDPLERNGFHFKTTENILSVDCPIMMLHSEDDDVIPWRLGFKLYHVARTRRNKETQGSVSFTLFPALGYYHVGIPRDKKVPQMLQNFIQRCRIEDKRRDGQHYSF</sequence>
<accession>A0A9P0KZI2</accession>
<keyword evidence="1" id="KW-1133">Transmembrane helix</keyword>
<keyword evidence="1" id="KW-0812">Transmembrane</keyword>
<dbReference type="EMBL" id="CAKOFQ010006940">
    <property type="protein sequence ID" value="CAH1983496.1"/>
    <property type="molecule type" value="Genomic_DNA"/>
</dbReference>
<dbReference type="OrthoDB" id="10249433at2759"/>
<evidence type="ECO:0000256" key="1">
    <source>
        <dbReference type="SAM" id="Phobius"/>
    </source>
</evidence>
<proteinExistence type="predicted"/>
<dbReference type="Proteomes" id="UP001152888">
    <property type="component" value="Unassembled WGS sequence"/>
</dbReference>
<dbReference type="InterPro" id="IPR022742">
    <property type="entry name" value="Hydrolase_4"/>
</dbReference>
<name>A0A9P0KZI2_ACAOB</name>
<dbReference type="PANTHER" id="PTHR12277:SF194">
    <property type="entry name" value="FI04476P"/>
    <property type="match status" value="1"/>
</dbReference>
<feature type="domain" description="Serine aminopeptidase S33" evidence="2">
    <location>
        <begin position="147"/>
        <end position="272"/>
    </location>
</feature>
<keyword evidence="1" id="KW-0472">Membrane</keyword>
<evidence type="ECO:0000313" key="4">
    <source>
        <dbReference type="Proteomes" id="UP001152888"/>
    </source>
</evidence>
<gene>
    <name evidence="3" type="ORF">ACAOBT_LOCUS15574</name>
</gene>
<dbReference type="GO" id="GO:0052651">
    <property type="term" value="P:monoacylglycerol catabolic process"/>
    <property type="evidence" value="ECO:0007669"/>
    <property type="project" value="TreeGrafter"/>
</dbReference>
<dbReference type="PANTHER" id="PTHR12277">
    <property type="entry name" value="ALPHA/BETA HYDROLASE DOMAIN-CONTAINING PROTEIN"/>
    <property type="match status" value="1"/>
</dbReference>
<dbReference type="GO" id="GO:0006660">
    <property type="term" value="P:phosphatidylserine catabolic process"/>
    <property type="evidence" value="ECO:0007669"/>
    <property type="project" value="TreeGrafter"/>
</dbReference>
<organism evidence="3 4">
    <name type="scientific">Acanthoscelides obtectus</name>
    <name type="common">Bean weevil</name>
    <name type="synonym">Bruchus obtectus</name>
    <dbReference type="NCBI Taxonomy" id="200917"/>
    <lineage>
        <taxon>Eukaryota</taxon>
        <taxon>Metazoa</taxon>
        <taxon>Ecdysozoa</taxon>
        <taxon>Arthropoda</taxon>
        <taxon>Hexapoda</taxon>
        <taxon>Insecta</taxon>
        <taxon>Pterygota</taxon>
        <taxon>Neoptera</taxon>
        <taxon>Endopterygota</taxon>
        <taxon>Coleoptera</taxon>
        <taxon>Polyphaga</taxon>
        <taxon>Cucujiformia</taxon>
        <taxon>Chrysomeloidea</taxon>
        <taxon>Chrysomelidae</taxon>
        <taxon>Bruchinae</taxon>
        <taxon>Bruchini</taxon>
        <taxon>Acanthoscelides</taxon>
    </lineage>
</organism>
<keyword evidence="4" id="KW-1185">Reference proteome</keyword>
<dbReference type="GO" id="GO:0047372">
    <property type="term" value="F:monoacylglycerol lipase activity"/>
    <property type="evidence" value="ECO:0007669"/>
    <property type="project" value="TreeGrafter"/>
</dbReference>
<comment type="caution">
    <text evidence="3">The sequence shown here is derived from an EMBL/GenBank/DDBJ whole genome shotgun (WGS) entry which is preliminary data.</text>
</comment>
<dbReference type="GO" id="GO:0005789">
    <property type="term" value="C:endoplasmic reticulum membrane"/>
    <property type="evidence" value="ECO:0007669"/>
    <property type="project" value="TreeGrafter"/>
</dbReference>
<dbReference type="GO" id="GO:0004622">
    <property type="term" value="F:phosphatidylcholine lysophospholipase activity"/>
    <property type="evidence" value="ECO:0007669"/>
    <property type="project" value="TreeGrafter"/>
</dbReference>
<dbReference type="Gene3D" id="3.40.50.1820">
    <property type="entry name" value="alpha/beta hydrolase"/>
    <property type="match status" value="1"/>
</dbReference>
<dbReference type="AlphaFoldDB" id="A0A9P0KZI2"/>
<evidence type="ECO:0000313" key="3">
    <source>
        <dbReference type="EMBL" id="CAH1983496.1"/>
    </source>
</evidence>
<reference evidence="3" key="1">
    <citation type="submission" date="2022-03" db="EMBL/GenBank/DDBJ databases">
        <authorList>
            <person name="Sayadi A."/>
        </authorList>
    </citation>
    <scope>NUCLEOTIDE SEQUENCE</scope>
</reference>
<dbReference type="SUPFAM" id="SSF53474">
    <property type="entry name" value="alpha/beta-Hydrolases"/>
    <property type="match status" value="1"/>
</dbReference>
<evidence type="ECO:0000259" key="2">
    <source>
        <dbReference type="Pfam" id="PF12146"/>
    </source>
</evidence>
<dbReference type="InterPro" id="IPR029058">
    <property type="entry name" value="AB_hydrolase_fold"/>
</dbReference>
<protein>
    <recommendedName>
        <fullName evidence="2">Serine aminopeptidase S33 domain-containing protein</fullName>
    </recommendedName>
</protein>